<proteinExistence type="predicted"/>
<evidence type="ECO:0000313" key="2">
    <source>
        <dbReference type="Proteomes" id="UP000593567"/>
    </source>
</evidence>
<dbReference type="EMBL" id="VXIV02003311">
    <property type="protein sequence ID" value="KAF6018431.1"/>
    <property type="molecule type" value="Genomic_DNA"/>
</dbReference>
<reference evidence="1" key="1">
    <citation type="submission" date="2020-06" db="EMBL/GenBank/DDBJ databases">
        <title>Draft genome of Bugula neritina, a colonial animal packing powerful symbionts and potential medicines.</title>
        <authorList>
            <person name="Rayko M."/>
        </authorList>
    </citation>
    <scope>NUCLEOTIDE SEQUENCE [LARGE SCALE GENOMIC DNA]</scope>
    <source>
        <strain evidence="1">Kwan_BN1</strain>
    </source>
</reference>
<organism evidence="1 2">
    <name type="scientific">Bugula neritina</name>
    <name type="common">Brown bryozoan</name>
    <name type="synonym">Sertularia neritina</name>
    <dbReference type="NCBI Taxonomy" id="10212"/>
    <lineage>
        <taxon>Eukaryota</taxon>
        <taxon>Metazoa</taxon>
        <taxon>Spiralia</taxon>
        <taxon>Lophotrochozoa</taxon>
        <taxon>Bryozoa</taxon>
        <taxon>Gymnolaemata</taxon>
        <taxon>Cheilostomatida</taxon>
        <taxon>Flustrina</taxon>
        <taxon>Buguloidea</taxon>
        <taxon>Bugulidae</taxon>
        <taxon>Bugula</taxon>
    </lineage>
</organism>
<keyword evidence="2" id="KW-1185">Reference proteome</keyword>
<evidence type="ECO:0000313" key="1">
    <source>
        <dbReference type="EMBL" id="KAF6018431.1"/>
    </source>
</evidence>
<accession>A0A7J7IYD6</accession>
<comment type="caution">
    <text evidence="1">The sequence shown here is derived from an EMBL/GenBank/DDBJ whole genome shotgun (WGS) entry which is preliminary data.</text>
</comment>
<sequence length="119" mass="12896">MTDDYNLRHWVKCATPFAIGQDVHLRAEGKKGTAVATAGREIVVSSGGSLLRQNQVFASPCAQELPYEEEVQNKSLQRAPLPVPGQLPRSSIRQVRLPCCQAKGSQQPASGANLDPLQM</sequence>
<name>A0A7J7IYD6_BUGNE</name>
<gene>
    <name evidence="1" type="ORF">EB796_023287</name>
</gene>
<protein>
    <submittedName>
        <fullName evidence="1">Uncharacterized protein</fullName>
    </submittedName>
</protein>
<dbReference type="Proteomes" id="UP000593567">
    <property type="component" value="Unassembled WGS sequence"/>
</dbReference>
<dbReference type="AlphaFoldDB" id="A0A7J7IYD6"/>